<organism evidence="11 12">
    <name type="scientific">Flexibacter flexilis DSM 6793</name>
    <dbReference type="NCBI Taxonomy" id="927664"/>
    <lineage>
        <taxon>Bacteria</taxon>
        <taxon>Pseudomonadati</taxon>
        <taxon>Bacteroidota</taxon>
        <taxon>Cytophagia</taxon>
        <taxon>Cytophagales</taxon>
        <taxon>Flexibacteraceae</taxon>
        <taxon>Flexibacter</taxon>
    </lineage>
</organism>
<dbReference type="AlphaFoldDB" id="A0A1I1KZ26"/>
<comment type="function">
    <text evidence="1">Condensation of UDP-2,3-diacylglucosamine and 2,3-diacylglucosamine-1-phosphate to form lipid A disaccharide, a precursor of lipid A, a phosphorylated glycolipid that anchors the lipopolysaccharide to the outer membrane of the cell.</text>
</comment>
<keyword evidence="8" id="KW-0443">Lipid metabolism</keyword>
<dbReference type="InterPro" id="IPR003835">
    <property type="entry name" value="Glyco_trans_19"/>
</dbReference>
<evidence type="ECO:0000256" key="6">
    <source>
        <dbReference type="ARBA" id="ARBA00022676"/>
    </source>
</evidence>
<dbReference type="Proteomes" id="UP000199514">
    <property type="component" value="Unassembled WGS sequence"/>
</dbReference>
<evidence type="ECO:0000256" key="5">
    <source>
        <dbReference type="ARBA" id="ARBA00022556"/>
    </source>
</evidence>
<evidence type="ECO:0000256" key="8">
    <source>
        <dbReference type="ARBA" id="ARBA00023098"/>
    </source>
</evidence>
<gene>
    <name evidence="11" type="ORF">SAMN05421780_107197</name>
</gene>
<proteinExistence type="predicted"/>
<dbReference type="EC" id="2.4.1.182" evidence="2 10"/>
<evidence type="ECO:0000256" key="2">
    <source>
        <dbReference type="ARBA" id="ARBA00012687"/>
    </source>
</evidence>
<dbReference type="GO" id="GO:0008915">
    <property type="term" value="F:lipid-A-disaccharide synthase activity"/>
    <property type="evidence" value="ECO:0007669"/>
    <property type="project" value="UniProtKB-UniRule"/>
</dbReference>
<evidence type="ECO:0000256" key="7">
    <source>
        <dbReference type="ARBA" id="ARBA00022679"/>
    </source>
</evidence>
<protein>
    <recommendedName>
        <fullName evidence="3 10">Lipid-A-disaccharide synthase</fullName>
        <ecNumber evidence="2 10">2.4.1.182</ecNumber>
    </recommendedName>
</protein>
<keyword evidence="5" id="KW-0441">Lipid A biosynthesis</keyword>
<dbReference type="GO" id="GO:0016020">
    <property type="term" value="C:membrane"/>
    <property type="evidence" value="ECO:0007669"/>
    <property type="project" value="GOC"/>
</dbReference>
<keyword evidence="7" id="KW-0808">Transferase</keyword>
<dbReference type="OrthoDB" id="9801642at2"/>
<dbReference type="SUPFAM" id="SSF53756">
    <property type="entry name" value="UDP-Glycosyltransferase/glycogen phosphorylase"/>
    <property type="match status" value="1"/>
</dbReference>
<dbReference type="NCBIfam" id="TIGR00215">
    <property type="entry name" value="lpxB"/>
    <property type="match status" value="1"/>
</dbReference>
<comment type="catalytic activity">
    <reaction evidence="9">
        <text>a lipid X + a UDP-2-N,3-O-bis[(3R)-3-hydroxyacyl]-alpha-D-glucosamine = a lipid A disaccharide + UDP + H(+)</text>
        <dbReference type="Rhea" id="RHEA:67828"/>
        <dbReference type="ChEBI" id="CHEBI:15378"/>
        <dbReference type="ChEBI" id="CHEBI:58223"/>
        <dbReference type="ChEBI" id="CHEBI:137748"/>
        <dbReference type="ChEBI" id="CHEBI:176338"/>
        <dbReference type="ChEBI" id="CHEBI:176343"/>
        <dbReference type="EC" id="2.4.1.182"/>
    </reaction>
</comment>
<dbReference type="Pfam" id="PF02684">
    <property type="entry name" value="LpxB"/>
    <property type="match status" value="1"/>
</dbReference>
<sequence length="373" mass="42497">MKYYIIAGERSGDLHASNLIKSLKQEDPNAQVRAWGGELSEQAGAEIAMHYEKMAFMGFLEVVQNLNTIRKALQFCKDDILAYKPDVVILVDYAGFNMKVAKFTKSQGIRTYYYISPKIWAWNQGRANNIKKYVDKMFVILPFEKDFYKKFDYEVDYVGNPINDSVAAFSPNPNFRKENGLDERPIIAILPGSRKQEIEQMLHYMVSIVPSFGDYQFVVAAVPNFPKKYYEQFRRNIITIVYDQTYDLLQEAKAALVTSGTATLETALFEVPQVVCYKGSVITYWIARSLIKVRFISLVNLIADKEVVKELIQDDFTPNNLLAELKKLLSGSPARTQQLTEYKKIKETIGQAGASEKTAKLIIKYLKESGATN</sequence>
<keyword evidence="12" id="KW-1185">Reference proteome</keyword>
<dbReference type="EMBL" id="FOLE01000007">
    <property type="protein sequence ID" value="SFC63958.1"/>
    <property type="molecule type" value="Genomic_DNA"/>
</dbReference>
<evidence type="ECO:0000313" key="11">
    <source>
        <dbReference type="EMBL" id="SFC63958.1"/>
    </source>
</evidence>
<dbReference type="PANTHER" id="PTHR30372">
    <property type="entry name" value="LIPID-A-DISACCHARIDE SYNTHASE"/>
    <property type="match status" value="1"/>
</dbReference>
<dbReference type="PANTHER" id="PTHR30372:SF4">
    <property type="entry name" value="LIPID-A-DISACCHARIDE SYNTHASE, MITOCHONDRIAL-RELATED"/>
    <property type="match status" value="1"/>
</dbReference>
<dbReference type="GO" id="GO:0005543">
    <property type="term" value="F:phospholipid binding"/>
    <property type="evidence" value="ECO:0007669"/>
    <property type="project" value="TreeGrafter"/>
</dbReference>
<evidence type="ECO:0000256" key="4">
    <source>
        <dbReference type="ARBA" id="ARBA00022516"/>
    </source>
</evidence>
<evidence type="ECO:0000313" key="12">
    <source>
        <dbReference type="Proteomes" id="UP000199514"/>
    </source>
</evidence>
<dbReference type="STRING" id="927664.SAMN05421780_107197"/>
<dbReference type="RefSeq" id="WP_091513477.1">
    <property type="nucleotide sequence ID" value="NZ_FOLE01000007.1"/>
</dbReference>
<dbReference type="GO" id="GO:0009245">
    <property type="term" value="P:lipid A biosynthetic process"/>
    <property type="evidence" value="ECO:0007669"/>
    <property type="project" value="UniProtKB-UniRule"/>
</dbReference>
<keyword evidence="6" id="KW-0328">Glycosyltransferase</keyword>
<accession>A0A1I1KZ26</accession>
<evidence type="ECO:0000256" key="3">
    <source>
        <dbReference type="ARBA" id="ARBA00020902"/>
    </source>
</evidence>
<reference evidence="11 12" key="1">
    <citation type="submission" date="2016-10" db="EMBL/GenBank/DDBJ databases">
        <authorList>
            <person name="de Groot N.N."/>
        </authorList>
    </citation>
    <scope>NUCLEOTIDE SEQUENCE [LARGE SCALE GENOMIC DNA]</scope>
    <source>
        <strain evidence="11 12">DSM 6793</strain>
    </source>
</reference>
<keyword evidence="4" id="KW-0444">Lipid biosynthesis</keyword>
<name>A0A1I1KZ26_9BACT</name>
<evidence type="ECO:0000256" key="9">
    <source>
        <dbReference type="ARBA" id="ARBA00048975"/>
    </source>
</evidence>
<evidence type="ECO:0000256" key="10">
    <source>
        <dbReference type="NCBIfam" id="TIGR00215"/>
    </source>
</evidence>
<evidence type="ECO:0000256" key="1">
    <source>
        <dbReference type="ARBA" id="ARBA00002056"/>
    </source>
</evidence>